<sequence length="74" mass="8545">MNKKELEQIKKFMENDLLTKSQAMEITGQSPNAFAQSLKSGKVSPFYEAEGTKADKVRLYLREDIETYAKNKRK</sequence>
<evidence type="ECO:0000313" key="1">
    <source>
        <dbReference type="EMBL" id="GCF92485.1"/>
    </source>
</evidence>
<gene>
    <name evidence="1" type="ORF">NRIC_03760</name>
</gene>
<evidence type="ECO:0008006" key="3">
    <source>
        <dbReference type="Google" id="ProtNLM"/>
    </source>
</evidence>
<evidence type="ECO:0000313" key="2">
    <source>
        <dbReference type="Proteomes" id="UP000290567"/>
    </source>
</evidence>
<reference evidence="2" key="1">
    <citation type="submission" date="2019-02" db="EMBL/GenBank/DDBJ databases">
        <title>Draft genome sequence of Enterococcus sp. Gos25-1.</title>
        <authorList>
            <person name="Tanaka N."/>
            <person name="Shiwa Y."/>
            <person name="Fujita N."/>
        </authorList>
    </citation>
    <scope>NUCLEOTIDE SEQUENCE [LARGE SCALE GENOMIC DNA]</scope>
    <source>
        <strain evidence="2">Gos25-1</strain>
    </source>
</reference>
<dbReference type="OrthoDB" id="2650588at2"/>
<organism evidence="1 2">
    <name type="scientific">Enterococcus florum</name>
    <dbReference type="NCBI Taxonomy" id="2480627"/>
    <lineage>
        <taxon>Bacteria</taxon>
        <taxon>Bacillati</taxon>
        <taxon>Bacillota</taxon>
        <taxon>Bacilli</taxon>
        <taxon>Lactobacillales</taxon>
        <taxon>Enterococcaceae</taxon>
        <taxon>Enterococcus</taxon>
    </lineage>
</organism>
<accession>A0A4P5P3Y9</accession>
<proteinExistence type="predicted"/>
<dbReference type="RefSeq" id="WP_146620996.1">
    <property type="nucleotide sequence ID" value="NZ_BJCC01000003.1"/>
</dbReference>
<dbReference type="Proteomes" id="UP000290567">
    <property type="component" value="Unassembled WGS sequence"/>
</dbReference>
<comment type="caution">
    <text evidence="1">The sequence shown here is derived from an EMBL/GenBank/DDBJ whole genome shotgun (WGS) entry which is preliminary data.</text>
</comment>
<dbReference type="EMBL" id="BJCC01000003">
    <property type="protein sequence ID" value="GCF92485.1"/>
    <property type="molecule type" value="Genomic_DNA"/>
</dbReference>
<dbReference type="AlphaFoldDB" id="A0A4P5P3Y9"/>
<name>A0A4P5P3Y9_9ENTE</name>
<protein>
    <recommendedName>
        <fullName evidence="3">DNA-binding protein</fullName>
    </recommendedName>
</protein>
<keyword evidence="2" id="KW-1185">Reference proteome</keyword>